<evidence type="ECO:0000313" key="2">
    <source>
        <dbReference type="Proteomes" id="UP000198825"/>
    </source>
</evidence>
<dbReference type="Pfam" id="PF13416">
    <property type="entry name" value="SBP_bac_8"/>
    <property type="match status" value="1"/>
</dbReference>
<dbReference type="Proteomes" id="UP000198825">
    <property type="component" value="Chromosome I"/>
</dbReference>
<dbReference type="PANTHER" id="PTHR43649:SF30">
    <property type="entry name" value="ABC TRANSPORTER SUBSTRATE-BINDING PROTEIN"/>
    <property type="match status" value="1"/>
</dbReference>
<dbReference type="OrthoDB" id="3171346at2"/>
<dbReference type="PANTHER" id="PTHR43649">
    <property type="entry name" value="ARABINOSE-BINDING PROTEIN-RELATED"/>
    <property type="match status" value="1"/>
</dbReference>
<gene>
    <name evidence="1" type="ORF">SAMN04488544_2317</name>
</gene>
<dbReference type="CDD" id="cd14748">
    <property type="entry name" value="PBP2_UgpB"/>
    <property type="match status" value="1"/>
</dbReference>
<organism evidence="1 2">
    <name type="scientific">Microlunatus sagamiharensis</name>
    <dbReference type="NCBI Taxonomy" id="546874"/>
    <lineage>
        <taxon>Bacteria</taxon>
        <taxon>Bacillati</taxon>
        <taxon>Actinomycetota</taxon>
        <taxon>Actinomycetes</taxon>
        <taxon>Propionibacteriales</taxon>
        <taxon>Propionibacteriaceae</taxon>
        <taxon>Microlunatus</taxon>
    </lineage>
</organism>
<reference evidence="2" key="1">
    <citation type="submission" date="2016-10" db="EMBL/GenBank/DDBJ databases">
        <authorList>
            <person name="Varghese N."/>
            <person name="Submissions S."/>
        </authorList>
    </citation>
    <scope>NUCLEOTIDE SEQUENCE [LARGE SCALE GENOMIC DNA]</scope>
    <source>
        <strain evidence="2">DSM 21743</strain>
    </source>
</reference>
<dbReference type="InterPro" id="IPR050490">
    <property type="entry name" value="Bact_solute-bd_prot1"/>
</dbReference>
<evidence type="ECO:0000313" key="1">
    <source>
        <dbReference type="EMBL" id="SDU94159.1"/>
    </source>
</evidence>
<dbReference type="STRING" id="546874.SAMN04488544_2317"/>
<dbReference type="EMBL" id="LT629799">
    <property type="protein sequence ID" value="SDU94159.1"/>
    <property type="molecule type" value="Genomic_DNA"/>
</dbReference>
<accession>A0A1H2MLS3</accession>
<sequence length="422" mass="44225">MAALTLALTGCAGQGTSASNDQPAANTGGKVTLNFWNGFTGPDGPALEQVVKDFNASQDQVEVKTNIMPWDTLYQKVLTAVAGNDGPQIIAMSASRLPQFADQGLFQPVDDYYTDPANDSSALAPAAVQATEFDGKKFGVPVNYTPMMMYINKDLFTKAGLDPSKPPTTWDEFAAMVPKLTKDTNGDGKPDQYAIALADHETVPVFESMLWGTGGAIVSDDGKTSQLGSPESLKALNYWVDLVKDKKAAPVGLSGADADKLFTTQKAAIEIVGPWATGGFTDAKIDYEVVPPFAGPSSNTVLADVVAMGIPANADASTKQAAYKFFAYWNSAKGQTTWSSGSGFPPNRADVADKVTGSPYPAIFGAPEVGQRAKVLLAGVAAGGPIITDVFEPAVQKALNGQGSVDDIFTAASTQVQSQLDK</sequence>
<dbReference type="RefSeq" id="WP_157719944.1">
    <property type="nucleotide sequence ID" value="NZ_LT629799.1"/>
</dbReference>
<dbReference type="AlphaFoldDB" id="A0A1H2MLS3"/>
<dbReference type="InterPro" id="IPR006059">
    <property type="entry name" value="SBP"/>
</dbReference>
<dbReference type="SUPFAM" id="SSF53850">
    <property type="entry name" value="Periplasmic binding protein-like II"/>
    <property type="match status" value="1"/>
</dbReference>
<name>A0A1H2MLS3_9ACTN</name>
<protein>
    <submittedName>
        <fullName evidence="1">Carbohydrate ABC transporter substrate-binding protein, CUT1 family</fullName>
    </submittedName>
</protein>
<dbReference type="Gene3D" id="3.40.190.10">
    <property type="entry name" value="Periplasmic binding protein-like II"/>
    <property type="match status" value="1"/>
</dbReference>
<keyword evidence="2" id="KW-1185">Reference proteome</keyword>
<proteinExistence type="predicted"/>